<feature type="binding site" evidence="8">
    <location>
        <position position="256"/>
    </location>
    <ligand>
        <name>Mn(2+)</name>
        <dbReference type="ChEBI" id="CHEBI:29035"/>
        <label>2</label>
    </ligand>
</feature>
<protein>
    <recommendedName>
        <fullName evidence="8">Probable cytosol aminopeptidase</fullName>
        <ecNumber evidence="8">3.4.11.1</ecNumber>
    </recommendedName>
    <alternativeName>
        <fullName evidence="8">Leucine aminopeptidase</fullName>
        <shortName evidence="8">LAP</shortName>
        <ecNumber evidence="8">3.4.11.10</ecNumber>
    </alternativeName>
    <alternativeName>
        <fullName evidence="8">Leucyl aminopeptidase</fullName>
    </alternativeName>
</protein>
<feature type="active site" evidence="8">
    <location>
        <position position="342"/>
    </location>
</feature>
<evidence type="ECO:0000256" key="6">
    <source>
        <dbReference type="ARBA" id="ARBA00022801"/>
    </source>
</evidence>
<keyword evidence="8" id="KW-0479">Metal-binding</keyword>
<feature type="binding site" evidence="8">
    <location>
        <position position="261"/>
    </location>
    <ligand>
        <name>Mn(2+)</name>
        <dbReference type="ChEBI" id="CHEBI:29035"/>
        <label>1</label>
    </ligand>
</feature>
<evidence type="ECO:0000256" key="8">
    <source>
        <dbReference type="HAMAP-Rule" id="MF_00181"/>
    </source>
</evidence>
<comment type="similarity">
    <text evidence="3 8">Belongs to the peptidase M17 family.</text>
</comment>
<dbReference type="SUPFAM" id="SSF52949">
    <property type="entry name" value="Macro domain-like"/>
    <property type="match status" value="1"/>
</dbReference>
<feature type="binding site" evidence="8">
    <location>
        <position position="340"/>
    </location>
    <ligand>
        <name>Mn(2+)</name>
        <dbReference type="ChEBI" id="CHEBI:29035"/>
        <label>1</label>
    </ligand>
</feature>
<evidence type="ECO:0000313" key="11">
    <source>
        <dbReference type="Proteomes" id="UP000325292"/>
    </source>
</evidence>
<feature type="binding site" evidence="8">
    <location>
        <position position="338"/>
    </location>
    <ligand>
        <name>Mn(2+)</name>
        <dbReference type="ChEBI" id="CHEBI:29035"/>
        <label>1</label>
    </ligand>
</feature>
<keyword evidence="11" id="KW-1185">Reference proteome</keyword>
<dbReference type="SUPFAM" id="SSF53187">
    <property type="entry name" value="Zn-dependent exopeptidases"/>
    <property type="match status" value="1"/>
</dbReference>
<name>A0ABM6RQZ5_9FIRM</name>
<evidence type="ECO:0000256" key="2">
    <source>
        <dbReference type="ARBA" id="ARBA00000967"/>
    </source>
</evidence>
<sequence>MDIKTITGRLQPGTVELTVVGVFQDSAGQVSEHIPGGLRRALADAWARQEFEGKLLQRFIVTSTDADLDRVLFIGMGPSKEFDVHALRKIMGQAAQTSESLKVRSVGFELPEADYAALDAVTAAVEGWVLGSWRFEGYHQKPVDRQIPALVLAGIQDDEAAALGIKRGLSLGQAQNLTRELGFMPSNKLYPELLAQEAVKAGNAHGFEVEVMDEARLAELGMGALLGVGQGSVHPPRLVVMRYHGHGEKTLALVGKGITFDSGGISLKPSANMEEMKYDMLGAGAVLGAMCAIADTKPAINVIGIMAIAQNMPSGSAYKPGDVVRAFNGKTIEITNTDAEGRVALADGVSYAAHLHPDWIVETSTLTGAVIVVLGHEATGLVATDTALANQVITAATAAGERVWQLPIYPEYKALYKSAVADMKNSPGRDAGTITGGMIISEFAGDVPFAHLDIAGTAWTKEGPLTAVSGATGVMVRTFVQLAHTLG</sequence>
<dbReference type="EC" id="3.4.11.1" evidence="8"/>
<dbReference type="InterPro" id="IPR008283">
    <property type="entry name" value="Peptidase_M17_N"/>
</dbReference>
<dbReference type="EMBL" id="CP019454">
    <property type="protein sequence ID" value="AUW93767.1"/>
    <property type="molecule type" value="Genomic_DNA"/>
</dbReference>
<feature type="binding site" evidence="8">
    <location>
        <position position="261"/>
    </location>
    <ligand>
        <name>Mn(2+)</name>
        <dbReference type="ChEBI" id="CHEBI:29035"/>
        <label>2</label>
    </ligand>
</feature>
<evidence type="ECO:0000256" key="3">
    <source>
        <dbReference type="ARBA" id="ARBA00009528"/>
    </source>
</evidence>
<keyword evidence="8" id="KW-0963">Cytoplasm</keyword>
<dbReference type="InterPro" id="IPR043472">
    <property type="entry name" value="Macro_dom-like"/>
</dbReference>
<gene>
    <name evidence="8" type="primary">pepA</name>
    <name evidence="10" type="ORF">BXT84_07275</name>
</gene>
<dbReference type="NCBIfam" id="NF002073">
    <property type="entry name" value="PRK00913.1-2"/>
    <property type="match status" value="1"/>
</dbReference>
<feature type="active site" evidence="8">
    <location>
        <position position="268"/>
    </location>
</feature>
<keyword evidence="8" id="KW-0464">Manganese</keyword>
<reference evidence="10 11" key="1">
    <citation type="journal article" date="2019" name="Sci. Rep.">
        <title>Sulfobacillus thermotolerans: new insights into resistance and metabolic capacities of acidophilic chemolithotrophs.</title>
        <authorList>
            <person name="Panyushkina A.E."/>
            <person name="Babenko V.V."/>
            <person name="Nikitina A.S."/>
            <person name="Selezneva O.V."/>
            <person name="Tsaplina I.A."/>
            <person name="Letarova M.A."/>
            <person name="Kostryukova E.S."/>
            <person name="Letarov A.V."/>
        </authorList>
    </citation>
    <scope>NUCLEOTIDE SEQUENCE [LARGE SCALE GENOMIC DNA]</scope>
    <source>
        <strain evidence="10 11">Kr1</strain>
    </source>
</reference>
<evidence type="ECO:0000256" key="7">
    <source>
        <dbReference type="ARBA" id="ARBA00049972"/>
    </source>
</evidence>
<dbReference type="Pfam" id="PF00883">
    <property type="entry name" value="Peptidase_M17"/>
    <property type="match status" value="1"/>
</dbReference>
<dbReference type="CDD" id="cd00433">
    <property type="entry name" value="Peptidase_M17"/>
    <property type="match status" value="1"/>
</dbReference>
<evidence type="ECO:0000256" key="4">
    <source>
        <dbReference type="ARBA" id="ARBA00022438"/>
    </source>
</evidence>
<evidence type="ECO:0000256" key="5">
    <source>
        <dbReference type="ARBA" id="ARBA00022670"/>
    </source>
</evidence>
<accession>A0ABM6RQZ5</accession>
<dbReference type="PRINTS" id="PR00481">
    <property type="entry name" value="LAMNOPPTDASE"/>
</dbReference>
<keyword evidence="5 8" id="KW-0645">Protease</keyword>
<keyword evidence="4 8" id="KW-0031">Aminopeptidase</keyword>
<feature type="binding site" evidence="8">
    <location>
        <position position="279"/>
    </location>
    <ligand>
        <name>Mn(2+)</name>
        <dbReference type="ChEBI" id="CHEBI:29035"/>
        <label>2</label>
    </ligand>
</feature>
<feature type="domain" description="Cytosol aminopeptidase" evidence="9">
    <location>
        <begin position="336"/>
        <end position="343"/>
    </location>
</feature>
<dbReference type="Gene3D" id="3.40.630.10">
    <property type="entry name" value="Zn peptidases"/>
    <property type="match status" value="1"/>
</dbReference>
<comment type="catalytic activity">
    <reaction evidence="1 8">
        <text>Release of an N-terminal amino acid, Xaa-|-Yaa-, in which Xaa is preferably Leu, but may be other amino acids including Pro although not Arg or Lys, and Yaa may be Pro. Amino acid amides and methyl esters are also readily hydrolyzed, but rates on arylamides are exceedingly low.</text>
        <dbReference type="EC" id="3.4.11.1"/>
    </reaction>
</comment>
<evidence type="ECO:0000313" key="10">
    <source>
        <dbReference type="EMBL" id="AUW93767.1"/>
    </source>
</evidence>
<dbReference type="PANTHER" id="PTHR11963">
    <property type="entry name" value="LEUCINE AMINOPEPTIDASE-RELATED"/>
    <property type="match status" value="1"/>
</dbReference>
<dbReference type="NCBIfam" id="NF002074">
    <property type="entry name" value="PRK00913.1-4"/>
    <property type="match status" value="1"/>
</dbReference>
<comment type="subcellular location">
    <subcellularLocation>
        <location evidence="8">Cytoplasm</location>
    </subcellularLocation>
</comment>
<comment type="function">
    <text evidence="7 8">Presumably involved in the processing and regular turnover of intracellular proteins. Catalyzes the removal of unsubstituted N-terminal amino acids from various peptides.</text>
</comment>
<dbReference type="HAMAP" id="MF_00181">
    <property type="entry name" value="Cytosol_peptidase_M17"/>
    <property type="match status" value="1"/>
</dbReference>
<dbReference type="InterPro" id="IPR000819">
    <property type="entry name" value="Peptidase_M17_C"/>
</dbReference>
<keyword evidence="6 8" id="KW-0378">Hydrolase</keyword>
<organism evidence="10 11">
    <name type="scientific">Sulfobacillus thermotolerans</name>
    <dbReference type="NCBI Taxonomy" id="338644"/>
    <lineage>
        <taxon>Bacteria</taxon>
        <taxon>Bacillati</taxon>
        <taxon>Bacillota</taxon>
        <taxon>Clostridia</taxon>
        <taxon>Eubacteriales</taxon>
        <taxon>Clostridiales Family XVII. Incertae Sedis</taxon>
        <taxon>Sulfobacillus</taxon>
    </lineage>
</organism>
<proteinExistence type="inferred from homology"/>
<comment type="catalytic activity">
    <reaction evidence="2 8">
        <text>Release of an N-terminal amino acid, preferentially leucine, but not glutamic or aspartic acids.</text>
        <dbReference type="EC" id="3.4.11.10"/>
    </reaction>
</comment>
<evidence type="ECO:0000259" key="9">
    <source>
        <dbReference type="PROSITE" id="PS00631"/>
    </source>
</evidence>
<dbReference type="GO" id="GO:0004177">
    <property type="term" value="F:aminopeptidase activity"/>
    <property type="evidence" value="ECO:0007669"/>
    <property type="project" value="UniProtKB-KW"/>
</dbReference>
<feature type="binding site" evidence="8">
    <location>
        <position position="340"/>
    </location>
    <ligand>
        <name>Mn(2+)</name>
        <dbReference type="ChEBI" id="CHEBI:29035"/>
        <label>2</label>
    </ligand>
</feature>
<dbReference type="PROSITE" id="PS00631">
    <property type="entry name" value="CYTOSOL_AP"/>
    <property type="match status" value="1"/>
</dbReference>
<dbReference type="Gene3D" id="3.40.220.10">
    <property type="entry name" value="Leucine Aminopeptidase, subunit E, domain 1"/>
    <property type="match status" value="1"/>
</dbReference>
<dbReference type="InterPro" id="IPR011356">
    <property type="entry name" value="Leucine_aapep/pepB"/>
</dbReference>
<evidence type="ECO:0000256" key="1">
    <source>
        <dbReference type="ARBA" id="ARBA00000135"/>
    </source>
</evidence>
<dbReference type="Proteomes" id="UP000325292">
    <property type="component" value="Chromosome"/>
</dbReference>
<dbReference type="EC" id="3.4.11.10" evidence="8"/>
<dbReference type="PANTHER" id="PTHR11963:SF23">
    <property type="entry name" value="CYTOSOL AMINOPEPTIDASE"/>
    <property type="match status" value="1"/>
</dbReference>
<dbReference type="InterPro" id="IPR023042">
    <property type="entry name" value="Peptidase_M17_leu_NH2_pept"/>
</dbReference>
<dbReference type="Pfam" id="PF02789">
    <property type="entry name" value="Peptidase_M17_N"/>
    <property type="match status" value="1"/>
</dbReference>
<comment type="cofactor">
    <cofactor evidence="8">
        <name>Mn(2+)</name>
        <dbReference type="ChEBI" id="CHEBI:29035"/>
    </cofactor>
    <text evidence="8">Binds 2 manganese ions per subunit.</text>
</comment>